<protein>
    <recommendedName>
        <fullName evidence="3">RabBD domain-containing protein</fullName>
    </recommendedName>
</protein>
<dbReference type="Ensembl" id="ENSPMGT00000012272.1">
    <property type="protein sequence ID" value="ENSPMGP00000011497.1"/>
    <property type="gene ID" value="ENSPMGG00000009520.1"/>
</dbReference>
<reference evidence="4" key="1">
    <citation type="submission" date="2025-08" db="UniProtKB">
        <authorList>
            <consortium name="Ensembl"/>
        </authorList>
    </citation>
    <scope>IDENTIFICATION</scope>
</reference>
<dbReference type="Pfam" id="PF02318">
    <property type="entry name" value="FYVE_2"/>
    <property type="match status" value="1"/>
</dbReference>
<dbReference type="Proteomes" id="UP000261520">
    <property type="component" value="Unplaced"/>
</dbReference>
<name>A0A3B4A381_9GOBI</name>
<dbReference type="InterPro" id="IPR013083">
    <property type="entry name" value="Znf_RING/FYVE/PHD"/>
</dbReference>
<dbReference type="GO" id="GO:0017022">
    <property type="term" value="F:myosin binding"/>
    <property type="evidence" value="ECO:0007669"/>
    <property type="project" value="TreeGrafter"/>
</dbReference>
<evidence type="ECO:0000259" key="3">
    <source>
        <dbReference type="PROSITE" id="PS50916"/>
    </source>
</evidence>
<dbReference type="InterPro" id="IPR011011">
    <property type="entry name" value="Znf_FYVE_PHD"/>
</dbReference>
<organism evidence="4 5">
    <name type="scientific">Periophthalmus magnuspinnatus</name>
    <dbReference type="NCBI Taxonomy" id="409849"/>
    <lineage>
        <taxon>Eukaryota</taxon>
        <taxon>Metazoa</taxon>
        <taxon>Chordata</taxon>
        <taxon>Craniata</taxon>
        <taxon>Vertebrata</taxon>
        <taxon>Euteleostomi</taxon>
        <taxon>Actinopterygii</taxon>
        <taxon>Neopterygii</taxon>
        <taxon>Teleostei</taxon>
        <taxon>Neoteleostei</taxon>
        <taxon>Acanthomorphata</taxon>
        <taxon>Gobiaria</taxon>
        <taxon>Gobiiformes</taxon>
        <taxon>Gobioidei</taxon>
        <taxon>Gobiidae</taxon>
        <taxon>Oxudercinae</taxon>
        <taxon>Periophthalmus</taxon>
    </lineage>
</organism>
<dbReference type="SUPFAM" id="SSF57903">
    <property type="entry name" value="FYVE/PHD zinc finger"/>
    <property type="match status" value="1"/>
</dbReference>
<evidence type="ECO:0000313" key="4">
    <source>
        <dbReference type="Ensembl" id="ENSPMGP00000011497.1"/>
    </source>
</evidence>
<dbReference type="InterPro" id="IPR010911">
    <property type="entry name" value="Rab_BD"/>
</dbReference>
<evidence type="ECO:0000313" key="5">
    <source>
        <dbReference type="Proteomes" id="UP000261520"/>
    </source>
</evidence>
<keyword evidence="2" id="KW-0963">Cytoplasm</keyword>
<dbReference type="GO" id="GO:0003779">
    <property type="term" value="F:actin binding"/>
    <property type="evidence" value="ECO:0007669"/>
    <property type="project" value="TreeGrafter"/>
</dbReference>
<feature type="domain" description="RabBD" evidence="3">
    <location>
        <begin position="4"/>
        <end position="96"/>
    </location>
</feature>
<sequence length="126" mass="14821">MGRKLDLSGLSDLEAAHVLQVVQRDMRLRKREEERLCDLKQELAEEGSRSRLLSTQSCFNQRCCIRCCRQCGDCGYNVCRSCRLYNKKSKGWLSFNINSISNINFRLEIQIFVMFWVVLTRLHQLI</sequence>
<dbReference type="GO" id="GO:0006886">
    <property type="term" value="P:intracellular protein transport"/>
    <property type="evidence" value="ECO:0007669"/>
    <property type="project" value="InterPro"/>
</dbReference>
<dbReference type="InterPro" id="IPR041282">
    <property type="entry name" value="FYVE_2"/>
</dbReference>
<proteinExistence type="predicted"/>
<accession>A0A3B4A381</accession>
<evidence type="ECO:0000256" key="2">
    <source>
        <dbReference type="ARBA" id="ARBA00022490"/>
    </source>
</evidence>
<dbReference type="Gene3D" id="3.30.40.10">
    <property type="entry name" value="Zinc/RING finger domain, C3HC4 (zinc finger)"/>
    <property type="match status" value="1"/>
</dbReference>
<dbReference type="PROSITE" id="PS50916">
    <property type="entry name" value="RABBD"/>
    <property type="match status" value="1"/>
</dbReference>
<reference evidence="4" key="2">
    <citation type="submission" date="2025-09" db="UniProtKB">
        <authorList>
            <consortium name="Ensembl"/>
        </authorList>
    </citation>
    <scope>IDENTIFICATION</scope>
</reference>
<evidence type="ECO:0000256" key="1">
    <source>
        <dbReference type="ARBA" id="ARBA00004556"/>
    </source>
</evidence>
<dbReference type="PANTHER" id="PTHR14555:SF6">
    <property type="entry name" value="RAB EFFECTOR MYRIP"/>
    <property type="match status" value="1"/>
</dbReference>
<dbReference type="InterPro" id="IPR051745">
    <property type="entry name" value="Intracell_Transport_Effector"/>
</dbReference>
<keyword evidence="5" id="KW-1185">Reference proteome</keyword>
<dbReference type="PANTHER" id="PTHR14555">
    <property type="entry name" value="MYELIN-ASSOCIATED OLIGODENDROCYTIC BASIC PROTEIN MOBP -RELATED"/>
    <property type="match status" value="1"/>
</dbReference>
<dbReference type="AlphaFoldDB" id="A0A3B4A381"/>
<dbReference type="GO" id="GO:0031267">
    <property type="term" value="F:small GTPase binding"/>
    <property type="evidence" value="ECO:0007669"/>
    <property type="project" value="InterPro"/>
</dbReference>
<comment type="subcellular location">
    <subcellularLocation>
        <location evidence="1">Cytoplasm</location>
        <location evidence="1">Perinuclear region</location>
    </subcellularLocation>
</comment>
<dbReference type="GO" id="GO:0030864">
    <property type="term" value="C:cortical actin cytoskeleton"/>
    <property type="evidence" value="ECO:0007669"/>
    <property type="project" value="TreeGrafter"/>
</dbReference>
<dbReference type="GO" id="GO:0048471">
    <property type="term" value="C:perinuclear region of cytoplasm"/>
    <property type="evidence" value="ECO:0007669"/>
    <property type="project" value="UniProtKB-SubCell"/>
</dbReference>